<dbReference type="RefSeq" id="WP_164043892.1">
    <property type="nucleotide sequence ID" value="NZ_JAAGNZ010000006.1"/>
</dbReference>
<name>A0A6M0IRM2_9BACT</name>
<evidence type="ECO:0000313" key="1">
    <source>
        <dbReference type="EMBL" id="NEU70577.1"/>
    </source>
</evidence>
<keyword evidence="2" id="KW-1185">Reference proteome</keyword>
<accession>A0A6M0IRM2</accession>
<reference evidence="1 2" key="1">
    <citation type="submission" date="2020-02" db="EMBL/GenBank/DDBJ databases">
        <title>Draft genome sequence of two Spirosoma agri KCTC 52727 and Spirosoma terrae KCTC 52035.</title>
        <authorList>
            <person name="Rojas J."/>
            <person name="Ambika Manirajan B."/>
            <person name="Ratering S."/>
            <person name="Suarez C."/>
            <person name="Schnell S."/>
        </authorList>
    </citation>
    <scope>NUCLEOTIDE SEQUENCE [LARGE SCALE GENOMIC DNA]</scope>
    <source>
        <strain evidence="1 2">KCTC 52727</strain>
    </source>
</reference>
<organism evidence="1 2">
    <name type="scientific">Spirosoma agri</name>
    <dbReference type="NCBI Taxonomy" id="1987381"/>
    <lineage>
        <taxon>Bacteria</taxon>
        <taxon>Pseudomonadati</taxon>
        <taxon>Bacteroidota</taxon>
        <taxon>Cytophagia</taxon>
        <taxon>Cytophagales</taxon>
        <taxon>Cytophagaceae</taxon>
        <taxon>Spirosoma</taxon>
    </lineage>
</organism>
<gene>
    <name evidence="1" type="ORF">GK091_27175</name>
</gene>
<protein>
    <submittedName>
        <fullName evidence="1">Uncharacterized protein</fullName>
    </submittedName>
</protein>
<sequence length="162" mass="18431">MNYRKYYFGPEKEPATTFQIRIIDNSKSSSINILQELAIRANSPQEAFDLSVIIRDERLDGISTQTYVSDMAGQVLLTGENESSNDLTSKIKVSTYKVTVIREAGPDAIGGGWHEYAEEHLRIHALTEQEAHQMADFICCLSFRGQIRRTIVGQVEHFNERY</sequence>
<dbReference type="EMBL" id="JAAGNZ010000006">
    <property type="protein sequence ID" value="NEU70577.1"/>
    <property type="molecule type" value="Genomic_DNA"/>
</dbReference>
<evidence type="ECO:0000313" key="2">
    <source>
        <dbReference type="Proteomes" id="UP000477386"/>
    </source>
</evidence>
<proteinExistence type="predicted"/>
<dbReference type="Proteomes" id="UP000477386">
    <property type="component" value="Unassembled WGS sequence"/>
</dbReference>
<dbReference type="AlphaFoldDB" id="A0A6M0IRM2"/>
<comment type="caution">
    <text evidence="1">The sequence shown here is derived from an EMBL/GenBank/DDBJ whole genome shotgun (WGS) entry which is preliminary data.</text>
</comment>